<evidence type="ECO:0000256" key="5">
    <source>
        <dbReference type="SAM" id="MobiDB-lite"/>
    </source>
</evidence>
<evidence type="ECO:0000256" key="3">
    <source>
        <dbReference type="ARBA" id="ARBA00022679"/>
    </source>
</evidence>
<evidence type="ECO:0000313" key="7">
    <source>
        <dbReference type="EMBL" id="KDP41263.1"/>
    </source>
</evidence>
<dbReference type="EMBL" id="KK914318">
    <property type="protein sequence ID" value="KDP41263.1"/>
    <property type="molecule type" value="Genomic_DNA"/>
</dbReference>
<dbReference type="GO" id="GO:0000139">
    <property type="term" value="C:Golgi membrane"/>
    <property type="evidence" value="ECO:0007669"/>
    <property type="project" value="UniProtKB-SubCell"/>
</dbReference>
<dbReference type="OrthoDB" id="826293at2759"/>
<dbReference type="PANTHER" id="PTHR20961:SF98">
    <property type="entry name" value="GLYCOSYLTRANSFERASE"/>
    <property type="match status" value="1"/>
</dbReference>
<dbReference type="InterPro" id="IPR049625">
    <property type="entry name" value="Glyco_transf_61_cat"/>
</dbReference>
<dbReference type="PANTHER" id="PTHR20961">
    <property type="entry name" value="GLYCOSYLTRANSFERASE"/>
    <property type="match status" value="1"/>
</dbReference>
<accession>A0A067L244</accession>
<evidence type="ECO:0000256" key="1">
    <source>
        <dbReference type="ARBA" id="ARBA00004323"/>
    </source>
</evidence>
<organism evidence="7 8">
    <name type="scientific">Jatropha curcas</name>
    <name type="common">Barbados nut</name>
    <dbReference type="NCBI Taxonomy" id="180498"/>
    <lineage>
        <taxon>Eukaryota</taxon>
        <taxon>Viridiplantae</taxon>
        <taxon>Streptophyta</taxon>
        <taxon>Embryophyta</taxon>
        <taxon>Tracheophyta</taxon>
        <taxon>Spermatophyta</taxon>
        <taxon>Magnoliopsida</taxon>
        <taxon>eudicotyledons</taxon>
        <taxon>Gunneridae</taxon>
        <taxon>Pentapetalae</taxon>
        <taxon>rosids</taxon>
        <taxon>fabids</taxon>
        <taxon>Malpighiales</taxon>
        <taxon>Euphorbiaceae</taxon>
        <taxon>Crotonoideae</taxon>
        <taxon>Jatropheae</taxon>
        <taxon>Jatropha</taxon>
    </lineage>
</organism>
<reference evidence="7 8" key="1">
    <citation type="journal article" date="2014" name="PLoS ONE">
        <title>Global Analysis of Gene Expression Profiles in Physic Nut (Jatropha curcas L.) Seedlings Exposed to Salt Stress.</title>
        <authorList>
            <person name="Zhang L."/>
            <person name="Zhang C."/>
            <person name="Wu P."/>
            <person name="Chen Y."/>
            <person name="Li M."/>
            <person name="Jiang H."/>
            <person name="Wu G."/>
        </authorList>
    </citation>
    <scope>NUCLEOTIDE SEQUENCE [LARGE SCALE GENOMIC DNA]</scope>
    <source>
        <strain evidence="8">cv. GZQX0401</strain>
        <tissue evidence="7">Young leaves</tissue>
    </source>
</reference>
<protein>
    <recommendedName>
        <fullName evidence="6">Glycosyltransferase 61 catalytic domain-containing protein</fullName>
    </recommendedName>
</protein>
<evidence type="ECO:0000313" key="8">
    <source>
        <dbReference type="Proteomes" id="UP000027138"/>
    </source>
</evidence>
<evidence type="ECO:0000256" key="4">
    <source>
        <dbReference type="ARBA" id="ARBA00023180"/>
    </source>
</evidence>
<feature type="domain" description="Glycosyltransferase 61 catalytic" evidence="6">
    <location>
        <begin position="227"/>
        <end position="335"/>
    </location>
</feature>
<dbReference type="AlphaFoldDB" id="A0A067L244"/>
<keyword evidence="2" id="KW-0328">Glycosyltransferase</keyword>
<keyword evidence="3" id="KW-0808">Transferase</keyword>
<sequence>MKKNNFKTAILCFLFFVVFSVLQINLSFLSRTRNVTPSSDNPGTKRLKQKNVFKQNSLPPPHPPPTPPPSSQATQINCDRSHRSYDLCKINGPTVLDPTIATLYLAGPTSSTPNIVEKIRPYPRKWESFIMRRIREVTLTSGPQSPSCEVQHNMPALVFSAGGYTGNVFHDFNDGLIPLFITVNSVFSDDQDFILVISKSRDWWVSLISHGFVTINPKLLPNSKTFTHFHALLDKAYSTDHSEKNHHRGSTFNLPRRKPRLILASRSGNIGRVLLNQNEVKNLAENIGFDVIIFEPNSSTPLRKAYALIKSSHAMIGVHGAALTHSLFLRPGSVFLQVVPLGNEWVAEYCFGNLGRAMGLEYIEYRIGVEESSLIDKYDKNNLLIKDPIASQGKNWSGDVMSIYLKEQNVRLDLIRFREYLSRAYEKAKKFMDKEG</sequence>
<comment type="subcellular location">
    <subcellularLocation>
        <location evidence="1">Golgi apparatus membrane</location>
        <topology evidence="1">Single-pass type II membrane protein</topology>
    </subcellularLocation>
</comment>
<evidence type="ECO:0000256" key="2">
    <source>
        <dbReference type="ARBA" id="ARBA00022676"/>
    </source>
</evidence>
<dbReference type="Pfam" id="PF04577">
    <property type="entry name" value="Glyco_transf_61"/>
    <property type="match status" value="1"/>
</dbReference>
<dbReference type="InterPro" id="IPR007657">
    <property type="entry name" value="Glycosyltransferase_61"/>
</dbReference>
<keyword evidence="4" id="KW-0325">Glycoprotein</keyword>
<name>A0A067L244_JATCU</name>
<dbReference type="Proteomes" id="UP000027138">
    <property type="component" value="Unassembled WGS sequence"/>
</dbReference>
<proteinExistence type="predicted"/>
<feature type="compositionally biased region" description="Pro residues" evidence="5">
    <location>
        <begin position="58"/>
        <end position="70"/>
    </location>
</feature>
<evidence type="ECO:0000259" key="6">
    <source>
        <dbReference type="Pfam" id="PF04577"/>
    </source>
</evidence>
<feature type="region of interest" description="Disordered" evidence="5">
    <location>
        <begin position="54"/>
        <end position="75"/>
    </location>
</feature>
<dbReference type="GO" id="GO:0016763">
    <property type="term" value="F:pentosyltransferase activity"/>
    <property type="evidence" value="ECO:0007669"/>
    <property type="project" value="UniProtKB-ARBA"/>
</dbReference>
<keyword evidence="8" id="KW-1185">Reference proteome</keyword>
<gene>
    <name evidence="7" type="ORF">JCGZ_15670</name>
</gene>